<gene>
    <name evidence="1" type="ORF">R1sor_018042</name>
</gene>
<dbReference type="EMBL" id="JBJQOH010000001">
    <property type="protein sequence ID" value="KAL3700020.1"/>
    <property type="molecule type" value="Genomic_DNA"/>
</dbReference>
<accession>A0ABD3I8K2</accession>
<comment type="caution">
    <text evidence="1">The sequence shown here is derived from an EMBL/GenBank/DDBJ whole genome shotgun (WGS) entry which is preliminary data.</text>
</comment>
<organism evidence="1 2">
    <name type="scientific">Riccia sorocarpa</name>
    <dbReference type="NCBI Taxonomy" id="122646"/>
    <lineage>
        <taxon>Eukaryota</taxon>
        <taxon>Viridiplantae</taxon>
        <taxon>Streptophyta</taxon>
        <taxon>Embryophyta</taxon>
        <taxon>Marchantiophyta</taxon>
        <taxon>Marchantiopsida</taxon>
        <taxon>Marchantiidae</taxon>
        <taxon>Marchantiales</taxon>
        <taxon>Ricciaceae</taxon>
        <taxon>Riccia</taxon>
    </lineage>
</organism>
<keyword evidence="2" id="KW-1185">Reference proteome</keyword>
<sequence>MFYFPGASRQIFLNSFVYKWSLNPWSSAFDFIEFFHIRFQNLNFVHLDLTKANHASLPREREEDTRLSGEPLLMDNLRKLKSKIVGLEGEKLALTKKLEDSTEFNSWLSAELKKLNDHVLMLNDHVHKYIDQASVPTTIGPQAKMEIPESSTAPTLVNEANEFLAEMLG</sequence>
<dbReference type="AlphaFoldDB" id="A0ABD3I8K2"/>
<evidence type="ECO:0000313" key="1">
    <source>
        <dbReference type="EMBL" id="KAL3700020.1"/>
    </source>
</evidence>
<dbReference type="Proteomes" id="UP001633002">
    <property type="component" value="Unassembled WGS sequence"/>
</dbReference>
<reference evidence="1 2" key="1">
    <citation type="submission" date="2024-09" db="EMBL/GenBank/DDBJ databases">
        <title>Chromosome-scale assembly of Riccia sorocarpa.</title>
        <authorList>
            <person name="Paukszto L."/>
        </authorList>
    </citation>
    <scope>NUCLEOTIDE SEQUENCE [LARGE SCALE GENOMIC DNA]</scope>
    <source>
        <strain evidence="1">LP-2024</strain>
        <tissue evidence="1">Aerial parts of the thallus</tissue>
    </source>
</reference>
<evidence type="ECO:0000313" key="2">
    <source>
        <dbReference type="Proteomes" id="UP001633002"/>
    </source>
</evidence>
<name>A0ABD3I8K2_9MARC</name>
<proteinExistence type="predicted"/>
<protein>
    <submittedName>
        <fullName evidence="1">Uncharacterized protein</fullName>
    </submittedName>
</protein>